<protein>
    <submittedName>
        <fullName evidence="2">Uncharacterized protein</fullName>
    </submittedName>
</protein>
<dbReference type="PANTHER" id="PTHR47526:SF4">
    <property type="entry name" value="SWIM-TYPE DOMAIN-CONTAINING PROTEIN"/>
    <property type="match status" value="1"/>
</dbReference>
<dbReference type="Proteomes" id="UP001347796">
    <property type="component" value="Unassembled WGS sequence"/>
</dbReference>
<dbReference type="PANTHER" id="PTHR47526">
    <property type="entry name" value="ATP-DEPENDENT DNA HELICASE"/>
    <property type="match status" value="1"/>
</dbReference>
<dbReference type="AlphaFoldDB" id="A0AAN8JVZ8"/>
<evidence type="ECO:0000256" key="1">
    <source>
        <dbReference type="SAM" id="MobiDB-lite"/>
    </source>
</evidence>
<feature type="region of interest" description="Disordered" evidence="1">
    <location>
        <begin position="1"/>
        <end position="24"/>
    </location>
</feature>
<dbReference type="EMBL" id="JAZGQO010000005">
    <property type="protein sequence ID" value="KAK6186692.1"/>
    <property type="molecule type" value="Genomic_DNA"/>
</dbReference>
<organism evidence="2 3">
    <name type="scientific">Patella caerulea</name>
    <name type="common">Rayed Mediterranean limpet</name>
    <dbReference type="NCBI Taxonomy" id="87958"/>
    <lineage>
        <taxon>Eukaryota</taxon>
        <taxon>Metazoa</taxon>
        <taxon>Spiralia</taxon>
        <taxon>Lophotrochozoa</taxon>
        <taxon>Mollusca</taxon>
        <taxon>Gastropoda</taxon>
        <taxon>Patellogastropoda</taxon>
        <taxon>Patelloidea</taxon>
        <taxon>Patellidae</taxon>
        <taxon>Patella</taxon>
    </lineage>
</organism>
<proteinExistence type="predicted"/>
<gene>
    <name evidence="2" type="ORF">SNE40_005977</name>
</gene>
<evidence type="ECO:0000313" key="3">
    <source>
        <dbReference type="Proteomes" id="UP001347796"/>
    </source>
</evidence>
<feature type="compositionally biased region" description="Polar residues" evidence="1">
    <location>
        <begin position="1"/>
        <end position="10"/>
    </location>
</feature>
<comment type="caution">
    <text evidence="2">The sequence shown here is derived from an EMBL/GenBank/DDBJ whole genome shotgun (WGS) entry which is preliminary data.</text>
</comment>
<keyword evidence="3" id="KW-1185">Reference proteome</keyword>
<accession>A0AAN8JVZ8</accession>
<sequence>MASASTSTVLSEKKNVHNLNNSGNSAYSKSENALRYRDWLNVPERERYAEKIQLIKGQDPYEIAAWSTNVSDLPSTTYMDIVNYLLFTTSAYTNDQLRSYKGLDAYNQFVCGWVRDTGVCIINNKCIVTAKVNFSFFRSKVNFSFFRSTNGMIDTDIINLMWITS</sequence>
<reference evidence="2 3" key="1">
    <citation type="submission" date="2024-01" db="EMBL/GenBank/DDBJ databases">
        <title>The genome of the rayed Mediterranean limpet Patella caerulea (Linnaeus, 1758).</title>
        <authorList>
            <person name="Anh-Thu Weber A."/>
            <person name="Halstead-Nussloch G."/>
        </authorList>
    </citation>
    <scope>NUCLEOTIDE SEQUENCE [LARGE SCALE GENOMIC DNA]</scope>
    <source>
        <strain evidence="2">AATW-2023a</strain>
        <tissue evidence="2">Whole specimen</tissue>
    </source>
</reference>
<name>A0AAN8JVZ8_PATCE</name>
<evidence type="ECO:0000313" key="2">
    <source>
        <dbReference type="EMBL" id="KAK6186692.1"/>
    </source>
</evidence>